<evidence type="ECO:0000256" key="1">
    <source>
        <dbReference type="ARBA" id="ARBA00001974"/>
    </source>
</evidence>
<evidence type="ECO:0000259" key="4">
    <source>
        <dbReference type="Pfam" id="PF07992"/>
    </source>
</evidence>
<protein>
    <submittedName>
        <fullName evidence="5">Nitrite reductase putative subunit</fullName>
        <ecNumber evidence="5">1.7.1.4</ecNumber>
    </submittedName>
</protein>
<dbReference type="InterPro" id="IPR036188">
    <property type="entry name" value="FAD/NAD-bd_sf"/>
</dbReference>
<organism evidence="5">
    <name type="scientific">hydrocarbon metagenome</name>
    <dbReference type="NCBI Taxonomy" id="938273"/>
    <lineage>
        <taxon>unclassified sequences</taxon>
        <taxon>metagenomes</taxon>
        <taxon>ecological metagenomes</taxon>
    </lineage>
</organism>
<dbReference type="PRINTS" id="PR00368">
    <property type="entry name" value="FADPNR"/>
</dbReference>
<proteinExistence type="predicted"/>
<evidence type="ECO:0000313" key="5">
    <source>
        <dbReference type="EMBL" id="KUG04195.1"/>
    </source>
</evidence>
<dbReference type="AlphaFoldDB" id="A0A0W8E6Z9"/>
<accession>A0A0W8E6Z9</accession>
<dbReference type="InterPro" id="IPR050260">
    <property type="entry name" value="FAD-bd_OxRdtase"/>
</dbReference>
<dbReference type="GO" id="GO:0008942">
    <property type="term" value="F:nitrite reductase [NAD(P)H] activity"/>
    <property type="evidence" value="ECO:0007669"/>
    <property type="project" value="UniProtKB-EC"/>
</dbReference>
<dbReference type="SUPFAM" id="SSF51905">
    <property type="entry name" value="FAD/NAD(P)-binding domain"/>
    <property type="match status" value="2"/>
</dbReference>
<comment type="cofactor">
    <cofactor evidence="1">
        <name>FAD</name>
        <dbReference type="ChEBI" id="CHEBI:57692"/>
    </cofactor>
</comment>
<dbReference type="EC" id="1.7.1.4" evidence="5"/>
<dbReference type="PANTHER" id="PTHR43429:SF3">
    <property type="entry name" value="NITRITE REDUCTASE [NAD(P)H]"/>
    <property type="match status" value="1"/>
</dbReference>
<evidence type="ECO:0000256" key="3">
    <source>
        <dbReference type="ARBA" id="ARBA00022827"/>
    </source>
</evidence>
<comment type="caution">
    <text evidence="5">The sequence shown here is derived from an EMBL/GenBank/DDBJ whole genome shotgun (WGS) entry which is preliminary data.</text>
</comment>
<reference evidence="5" key="1">
    <citation type="journal article" date="2015" name="Proc. Natl. Acad. Sci. U.S.A.">
        <title>Networks of energetic and metabolic interactions define dynamics in microbial communities.</title>
        <authorList>
            <person name="Embree M."/>
            <person name="Liu J.K."/>
            <person name="Al-Bassam M.M."/>
            <person name="Zengler K."/>
        </authorList>
    </citation>
    <scope>NUCLEOTIDE SEQUENCE</scope>
</reference>
<dbReference type="Pfam" id="PF07992">
    <property type="entry name" value="Pyr_redox_2"/>
    <property type="match status" value="1"/>
</dbReference>
<keyword evidence="2" id="KW-0285">Flavoprotein</keyword>
<feature type="domain" description="FAD/NAD(P)-binding" evidence="4">
    <location>
        <begin position="2"/>
        <end position="294"/>
    </location>
</feature>
<keyword evidence="3" id="KW-0274">FAD</keyword>
<dbReference type="EMBL" id="LNQE01001856">
    <property type="protein sequence ID" value="KUG04195.1"/>
    <property type="molecule type" value="Genomic_DNA"/>
</dbReference>
<gene>
    <name evidence="5" type="ORF">ASZ90_018415</name>
</gene>
<dbReference type="InterPro" id="IPR023753">
    <property type="entry name" value="FAD/NAD-binding_dom"/>
</dbReference>
<dbReference type="PRINTS" id="PR00411">
    <property type="entry name" value="PNDRDTASEI"/>
</dbReference>
<keyword evidence="5" id="KW-0560">Oxidoreductase</keyword>
<evidence type="ECO:0000256" key="2">
    <source>
        <dbReference type="ARBA" id="ARBA00022630"/>
    </source>
</evidence>
<name>A0A0W8E6Z9_9ZZZZ</name>
<dbReference type="PANTHER" id="PTHR43429">
    <property type="entry name" value="PYRIDINE NUCLEOTIDE-DISULFIDE OXIDOREDUCTASE DOMAIN-CONTAINING"/>
    <property type="match status" value="1"/>
</dbReference>
<dbReference type="Gene3D" id="3.50.50.60">
    <property type="entry name" value="FAD/NAD(P)-binding domain"/>
    <property type="match status" value="2"/>
</dbReference>
<sequence>MRYVIIGGCIAACGAVEGIRSKDADGQIIIIDGEKRGAYTRPLISYFLSEPDKYSDIDYRSPEFFKDQRVEVIKARVESIDRAGQLLDLDSGEQIEYDRLLIATGASPIMPPIPGADQDWVKSFYTIGDSESINRDIEAVREAVVIGSGLIGMKAAEALYKRGLKVHLIEKESHILPRQLNPGSAVFVYRHLARKGLDIITGAEVAVIHPDHQIELKSGQKISADLVIMAVGTRPNVELAVKAGLKVKLGIVLDDHLRTSDDRIYAAGDAAETLNVISGKPEVMALLPHAHREGYQAGRNMTGMDEHDQGSIPMNSVKLLGWNICSAGTPGDKNGELLTWHDNDRLLELKVRDNYLIGYIAVNMPEVAGPLTNATAKKISAAAGGWQVFVERGPALATIPAAYWQELRRLEANGSN</sequence>